<organism evidence="2">
    <name type="scientific">uncultured Rubrobacteraceae bacterium</name>
    <dbReference type="NCBI Taxonomy" id="349277"/>
    <lineage>
        <taxon>Bacteria</taxon>
        <taxon>Bacillati</taxon>
        <taxon>Actinomycetota</taxon>
        <taxon>Rubrobacteria</taxon>
        <taxon>Rubrobacterales</taxon>
        <taxon>Rubrobacteraceae</taxon>
        <taxon>environmental samples</taxon>
    </lineage>
</organism>
<protein>
    <recommendedName>
        <fullName evidence="1">NAD-dependent epimerase/dehydratase domain-containing protein</fullName>
    </recommendedName>
</protein>
<evidence type="ECO:0000259" key="1">
    <source>
        <dbReference type="Pfam" id="PF01370"/>
    </source>
</evidence>
<reference evidence="2" key="1">
    <citation type="submission" date="2020-02" db="EMBL/GenBank/DDBJ databases">
        <authorList>
            <person name="Meier V. D."/>
        </authorList>
    </citation>
    <scope>NUCLEOTIDE SEQUENCE</scope>
    <source>
        <strain evidence="2">AVDCRST_MAG02</strain>
    </source>
</reference>
<dbReference type="InterPro" id="IPR036291">
    <property type="entry name" value="NAD(P)-bd_dom_sf"/>
</dbReference>
<dbReference type="AlphaFoldDB" id="A0A6J4QP87"/>
<dbReference type="EMBL" id="CADCVH010000030">
    <property type="protein sequence ID" value="CAA9450765.1"/>
    <property type="molecule type" value="Genomic_DNA"/>
</dbReference>
<dbReference type="Gene3D" id="3.40.50.720">
    <property type="entry name" value="NAD(P)-binding Rossmann-like Domain"/>
    <property type="match status" value="1"/>
</dbReference>
<name>A0A6J4QP87_9ACTN</name>
<dbReference type="PANTHER" id="PTHR43245:SF13">
    <property type="entry name" value="UDP-D-APIOSE_UDP-D-XYLOSE SYNTHASE 2"/>
    <property type="match status" value="1"/>
</dbReference>
<gene>
    <name evidence="2" type="ORF">AVDCRST_MAG02-875</name>
</gene>
<dbReference type="PANTHER" id="PTHR43245">
    <property type="entry name" value="BIFUNCTIONAL POLYMYXIN RESISTANCE PROTEIN ARNA"/>
    <property type="match status" value="1"/>
</dbReference>
<proteinExistence type="predicted"/>
<accession>A0A6J4QP87</accession>
<dbReference type="SUPFAM" id="SSF51735">
    <property type="entry name" value="NAD(P)-binding Rossmann-fold domains"/>
    <property type="match status" value="1"/>
</dbReference>
<dbReference type="InterPro" id="IPR001509">
    <property type="entry name" value="Epimerase_deHydtase"/>
</dbReference>
<evidence type="ECO:0000313" key="2">
    <source>
        <dbReference type="EMBL" id="CAA9450765.1"/>
    </source>
</evidence>
<dbReference type="Pfam" id="PF01370">
    <property type="entry name" value="Epimerase"/>
    <property type="match status" value="1"/>
</dbReference>
<dbReference type="InterPro" id="IPR050177">
    <property type="entry name" value="Lipid_A_modif_metabolic_enz"/>
</dbReference>
<feature type="domain" description="NAD-dependent epimerase/dehydratase" evidence="1">
    <location>
        <begin position="89"/>
        <end position="214"/>
    </location>
</feature>
<sequence length="330" mass="36174">MDLLILGGTRFLGRHLVDAALERGHRVTLFNRGVSGPGMFTEVEELRGERGGDLSALGGRGWDAAIDTSGNLPREVRASAGLLADVVGHYAFVSSISVYGDFGRHGFDEDAPVLDPPDPEPEELDWELYGGLKVGCERAAEWAMPGRALVIRPGMIVGPHDYTNRFRYWCRRVAEGGEVLAPGDPDQQVQLIDARDLADWTIRMTEGRSTGTYNATGPDRRLTMRGMLEGIRDAAGSEARFTWPSEKFLLEAGVEPWEGLPFWVPKEMAGILAADVGRAVAAGLEFRPLAETVRDTLAWDAHREGPPEMGGGIPRDRERELLRGWRGATL</sequence>